<dbReference type="EMBL" id="BGPR01036964">
    <property type="protein sequence ID" value="GBO12417.1"/>
    <property type="molecule type" value="Genomic_DNA"/>
</dbReference>
<name>A0A4Y2ULI3_ARAVE</name>
<sequence length="86" mass="9408">MRIMTYGDLQRECVRESFKNRLCSDDIYSKAAADISIGKALQNIPGTAPSLNAAHDDGASKSCSAESFAKTSCERSIKPCVWSHEH</sequence>
<accession>A0A4Y2ULI3</accession>
<keyword evidence="2" id="KW-1185">Reference proteome</keyword>
<organism evidence="1 2">
    <name type="scientific">Araneus ventricosus</name>
    <name type="common">Orbweaver spider</name>
    <name type="synonym">Epeira ventricosa</name>
    <dbReference type="NCBI Taxonomy" id="182803"/>
    <lineage>
        <taxon>Eukaryota</taxon>
        <taxon>Metazoa</taxon>
        <taxon>Ecdysozoa</taxon>
        <taxon>Arthropoda</taxon>
        <taxon>Chelicerata</taxon>
        <taxon>Arachnida</taxon>
        <taxon>Araneae</taxon>
        <taxon>Araneomorphae</taxon>
        <taxon>Entelegynae</taxon>
        <taxon>Araneoidea</taxon>
        <taxon>Araneidae</taxon>
        <taxon>Araneus</taxon>
    </lineage>
</organism>
<proteinExistence type="predicted"/>
<protein>
    <submittedName>
        <fullName evidence="1">Uncharacterized protein</fullName>
    </submittedName>
</protein>
<evidence type="ECO:0000313" key="2">
    <source>
        <dbReference type="Proteomes" id="UP000499080"/>
    </source>
</evidence>
<dbReference type="Proteomes" id="UP000499080">
    <property type="component" value="Unassembled WGS sequence"/>
</dbReference>
<gene>
    <name evidence="1" type="ORF">AVEN_84269_1</name>
</gene>
<dbReference type="AlphaFoldDB" id="A0A4Y2ULI3"/>
<comment type="caution">
    <text evidence="1">The sequence shown here is derived from an EMBL/GenBank/DDBJ whole genome shotgun (WGS) entry which is preliminary data.</text>
</comment>
<evidence type="ECO:0000313" key="1">
    <source>
        <dbReference type="EMBL" id="GBO12417.1"/>
    </source>
</evidence>
<reference evidence="1 2" key="1">
    <citation type="journal article" date="2019" name="Sci. Rep.">
        <title>Orb-weaving spider Araneus ventricosus genome elucidates the spidroin gene catalogue.</title>
        <authorList>
            <person name="Kono N."/>
            <person name="Nakamura H."/>
            <person name="Ohtoshi R."/>
            <person name="Moran D.A.P."/>
            <person name="Shinohara A."/>
            <person name="Yoshida Y."/>
            <person name="Fujiwara M."/>
            <person name="Mori M."/>
            <person name="Tomita M."/>
            <person name="Arakawa K."/>
        </authorList>
    </citation>
    <scope>NUCLEOTIDE SEQUENCE [LARGE SCALE GENOMIC DNA]</scope>
</reference>